<sequence>MEHTEATVCAEEEKLTKKAPPIDSPRDFPCRPCVTRAINAPGHECAAHNSERVPAGAVAGALAFWQLTRQIKDTNGDPDDAGRTAAQNAAQQLRAFGGAPASAVAPAVALASHCGAAKTCEERKLLALETIAGVARLWIVSEPN</sequence>
<name>A0A014N579_9HYPO</name>
<evidence type="ECO:0000313" key="1">
    <source>
        <dbReference type="EMBL" id="EXU94838.1"/>
    </source>
</evidence>
<dbReference type="EMBL" id="JELW01000140">
    <property type="protein sequence ID" value="EXU94838.1"/>
    <property type="molecule type" value="Genomic_DNA"/>
</dbReference>
<protein>
    <submittedName>
        <fullName evidence="1">Uncharacterized protein</fullName>
    </submittedName>
</protein>
<dbReference type="HOGENOM" id="CLU_119141_0_0_1"/>
<comment type="caution">
    <text evidence="1">The sequence shown here is derived from an EMBL/GenBank/DDBJ whole genome shotgun (WGS) entry which is preliminary data.</text>
</comment>
<evidence type="ECO:0000313" key="2">
    <source>
        <dbReference type="Proteomes" id="UP000030151"/>
    </source>
</evidence>
<dbReference type="OrthoDB" id="4850586at2759"/>
<gene>
    <name evidence="1" type="ORF">X797_012079</name>
</gene>
<organism evidence="1 2">
    <name type="scientific">Metarhizium robertsii</name>
    <dbReference type="NCBI Taxonomy" id="568076"/>
    <lineage>
        <taxon>Eukaryota</taxon>
        <taxon>Fungi</taxon>
        <taxon>Dikarya</taxon>
        <taxon>Ascomycota</taxon>
        <taxon>Pezizomycotina</taxon>
        <taxon>Sordariomycetes</taxon>
        <taxon>Hypocreomycetidae</taxon>
        <taxon>Hypocreales</taxon>
        <taxon>Clavicipitaceae</taxon>
        <taxon>Metarhizium</taxon>
    </lineage>
</organism>
<proteinExistence type="predicted"/>
<dbReference type="AlphaFoldDB" id="A0A014N579"/>
<accession>A0A014N579</accession>
<reference evidence="1 2" key="1">
    <citation type="submission" date="2014-02" db="EMBL/GenBank/DDBJ databases">
        <title>The genome sequence of the entomopathogenic fungus Metarhizium robertsii ARSEF 2575.</title>
        <authorList>
            <person name="Giuliano Garisto Donzelli B."/>
            <person name="Roe B.A."/>
            <person name="Macmil S.L."/>
            <person name="Krasnoff S.B."/>
            <person name="Gibson D.M."/>
        </authorList>
    </citation>
    <scope>NUCLEOTIDE SEQUENCE [LARGE SCALE GENOMIC DNA]</scope>
    <source>
        <strain evidence="1 2">ARSEF 2575</strain>
    </source>
</reference>
<dbReference type="Proteomes" id="UP000030151">
    <property type="component" value="Unassembled WGS sequence"/>
</dbReference>